<dbReference type="Gene3D" id="1.10.3260.10">
    <property type="entry name" value="DNA ligase, ATP-dependent, N-terminal domain"/>
    <property type="match status" value="1"/>
</dbReference>
<dbReference type="GO" id="GO:0006310">
    <property type="term" value="P:DNA recombination"/>
    <property type="evidence" value="ECO:0007669"/>
    <property type="project" value="InterPro"/>
</dbReference>
<feature type="non-terminal residue" evidence="3">
    <location>
        <position position="53"/>
    </location>
</feature>
<comment type="caution">
    <text evidence="3">The sequence shown here is derived from an EMBL/GenBank/DDBJ whole genome shotgun (WGS) entry which is preliminary data.</text>
</comment>
<dbReference type="GO" id="GO:0006281">
    <property type="term" value="P:DNA repair"/>
    <property type="evidence" value="ECO:0007669"/>
    <property type="project" value="InterPro"/>
</dbReference>
<dbReference type="GO" id="GO:0003910">
    <property type="term" value="F:DNA ligase (ATP) activity"/>
    <property type="evidence" value="ECO:0007669"/>
    <property type="project" value="InterPro"/>
</dbReference>
<dbReference type="InterPro" id="IPR036599">
    <property type="entry name" value="DNA_ligase_N_sf"/>
</dbReference>
<protein>
    <recommendedName>
        <fullName evidence="2">DNA ligase ATP-dependent N-terminal domain-containing protein</fullName>
    </recommendedName>
</protein>
<evidence type="ECO:0000256" key="1">
    <source>
        <dbReference type="ARBA" id="ARBA00022598"/>
    </source>
</evidence>
<proteinExistence type="predicted"/>
<accession>X1CPX7</accession>
<reference evidence="3" key="1">
    <citation type="journal article" date="2014" name="Front. Microbiol.">
        <title>High frequency of phylogenetically diverse reductive dehalogenase-homologous genes in deep subseafloor sedimentary metagenomes.</title>
        <authorList>
            <person name="Kawai M."/>
            <person name="Futagami T."/>
            <person name="Toyoda A."/>
            <person name="Takaki Y."/>
            <person name="Nishi S."/>
            <person name="Hori S."/>
            <person name="Arai W."/>
            <person name="Tsubouchi T."/>
            <person name="Morono Y."/>
            <person name="Uchiyama I."/>
            <person name="Ito T."/>
            <person name="Fujiyama A."/>
            <person name="Inagaki F."/>
            <person name="Takami H."/>
        </authorList>
    </citation>
    <scope>NUCLEOTIDE SEQUENCE</scope>
    <source>
        <strain evidence="3">Expedition CK06-06</strain>
    </source>
</reference>
<gene>
    <name evidence="3" type="ORF">S01H4_45316</name>
</gene>
<name>X1CPX7_9ZZZZ</name>
<dbReference type="InterPro" id="IPR012308">
    <property type="entry name" value="DNA_ligase_ATP-dep_N"/>
</dbReference>
<dbReference type="GO" id="GO:0003677">
    <property type="term" value="F:DNA binding"/>
    <property type="evidence" value="ECO:0007669"/>
    <property type="project" value="InterPro"/>
</dbReference>
<dbReference type="AlphaFoldDB" id="X1CPX7"/>
<sequence>MEFKDLTKIFASLEETSKRLEMIDILSTFFRELKKSNKYEDFDKVIYLSQGQL</sequence>
<evidence type="ECO:0000313" key="3">
    <source>
        <dbReference type="EMBL" id="GAG98193.1"/>
    </source>
</evidence>
<dbReference type="SUPFAM" id="SSF117018">
    <property type="entry name" value="ATP-dependent DNA ligase DNA-binding domain"/>
    <property type="match status" value="1"/>
</dbReference>
<keyword evidence="1" id="KW-0436">Ligase</keyword>
<feature type="domain" description="DNA ligase ATP-dependent N-terminal" evidence="2">
    <location>
        <begin position="2"/>
        <end position="48"/>
    </location>
</feature>
<dbReference type="Pfam" id="PF04675">
    <property type="entry name" value="DNA_ligase_A_N"/>
    <property type="match status" value="1"/>
</dbReference>
<dbReference type="EMBL" id="BART01025219">
    <property type="protein sequence ID" value="GAG98193.1"/>
    <property type="molecule type" value="Genomic_DNA"/>
</dbReference>
<organism evidence="3">
    <name type="scientific">marine sediment metagenome</name>
    <dbReference type="NCBI Taxonomy" id="412755"/>
    <lineage>
        <taxon>unclassified sequences</taxon>
        <taxon>metagenomes</taxon>
        <taxon>ecological metagenomes</taxon>
    </lineage>
</organism>
<evidence type="ECO:0000259" key="2">
    <source>
        <dbReference type="Pfam" id="PF04675"/>
    </source>
</evidence>